<evidence type="ECO:0000313" key="3">
    <source>
        <dbReference type="Proteomes" id="UP000004994"/>
    </source>
</evidence>
<keyword evidence="3" id="KW-1185">Reference proteome</keyword>
<dbReference type="EnsemblPlants" id="Solyc05g026460.1.1">
    <property type="protein sequence ID" value="Solyc05g026460.1.1.1"/>
    <property type="gene ID" value="Solyc05g026460.1"/>
</dbReference>
<dbReference type="PaxDb" id="4081-Solyc05g026460.1.1"/>
<proteinExistence type="predicted"/>
<accession>A0A3Q7GJR1</accession>
<dbReference type="InParanoid" id="A0A3Q7GJR1"/>
<dbReference type="Gramene" id="Solyc05g026460.1.1">
    <property type="protein sequence ID" value="Solyc05g026460.1.1.1"/>
    <property type="gene ID" value="Solyc05g026460.1"/>
</dbReference>
<name>A0A3Q7GJR1_SOLLC</name>
<organism evidence="2">
    <name type="scientific">Solanum lycopersicum</name>
    <name type="common">Tomato</name>
    <name type="synonym">Lycopersicon esculentum</name>
    <dbReference type="NCBI Taxonomy" id="4081"/>
    <lineage>
        <taxon>Eukaryota</taxon>
        <taxon>Viridiplantae</taxon>
        <taxon>Streptophyta</taxon>
        <taxon>Embryophyta</taxon>
        <taxon>Tracheophyta</taxon>
        <taxon>Spermatophyta</taxon>
        <taxon>Magnoliopsida</taxon>
        <taxon>eudicotyledons</taxon>
        <taxon>Gunneridae</taxon>
        <taxon>Pentapetalae</taxon>
        <taxon>asterids</taxon>
        <taxon>lamiids</taxon>
        <taxon>Solanales</taxon>
        <taxon>Solanaceae</taxon>
        <taxon>Solanoideae</taxon>
        <taxon>Solaneae</taxon>
        <taxon>Solanum</taxon>
        <taxon>Solanum subgen. Lycopersicon</taxon>
    </lineage>
</organism>
<dbReference type="AlphaFoldDB" id="A0A3Q7GJR1"/>
<feature type="transmembrane region" description="Helical" evidence="1">
    <location>
        <begin position="6"/>
        <end position="27"/>
    </location>
</feature>
<protein>
    <submittedName>
        <fullName evidence="2">Uncharacterized protein</fullName>
    </submittedName>
</protein>
<keyword evidence="1" id="KW-0812">Transmembrane</keyword>
<evidence type="ECO:0000313" key="2">
    <source>
        <dbReference type="EnsemblPlants" id="Solyc05g026460.1.1.1"/>
    </source>
</evidence>
<reference evidence="2" key="1">
    <citation type="journal article" date="2012" name="Nature">
        <title>The tomato genome sequence provides insights into fleshy fruit evolution.</title>
        <authorList>
            <consortium name="Tomato Genome Consortium"/>
        </authorList>
    </citation>
    <scope>NUCLEOTIDE SEQUENCE [LARGE SCALE GENOMIC DNA]</scope>
    <source>
        <strain evidence="2">cv. Heinz 1706</strain>
    </source>
</reference>
<evidence type="ECO:0000256" key="1">
    <source>
        <dbReference type="SAM" id="Phobius"/>
    </source>
</evidence>
<reference evidence="2" key="2">
    <citation type="submission" date="2019-01" db="UniProtKB">
        <authorList>
            <consortium name="EnsemblPlants"/>
        </authorList>
    </citation>
    <scope>IDENTIFICATION</scope>
    <source>
        <strain evidence="2">cv. Heinz 1706</strain>
    </source>
</reference>
<keyword evidence="1" id="KW-0472">Membrane</keyword>
<sequence>MGNCSLSLVFPIKFFVVIPSSHIMFMISSRNCFTKYRVYLICFLPNQWFEQLFLHL</sequence>
<dbReference type="Proteomes" id="UP000004994">
    <property type="component" value="Chromosome 5"/>
</dbReference>
<keyword evidence="1" id="KW-1133">Transmembrane helix</keyword>